<gene>
    <name evidence="6" type="ORF">Aory04_000837200</name>
</gene>
<dbReference type="EMBL" id="BSYA01000105">
    <property type="protein sequence ID" value="GMG32703.1"/>
    <property type="molecule type" value="Genomic_DNA"/>
</dbReference>
<evidence type="ECO:0000313" key="7">
    <source>
        <dbReference type="Proteomes" id="UP001165205"/>
    </source>
</evidence>
<dbReference type="Gene3D" id="1.20.1250.20">
    <property type="entry name" value="MFS general substrate transporter like domains"/>
    <property type="match status" value="1"/>
</dbReference>
<evidence type="ECO:0000256" key="2">
    <source>
        <dbReference type="ARBA" id="ARBA00022448"/>
    </source>
</evidence>
<dbReference type="GO" id="GO:0016020">
    <property type="term" value="C:membrane"/>
    <property type="evidence" value="ECO:0007669"/>
    <property type="project" value="UniProtKB-SubCell"/>
</dbReference>
<evidence type="ECO:0000313" key="6">
    <source>
        <dbReference type="EMBL" id="GMG32703.1"/>
    </source>
</evidence>
<dbReference type="PANTHER" id="PTHR43791">
    <property type="entry name" value="PERMEASE-RELATED"/>
    <property type="match status" value="1"/>
</dbReference>
<dbReference type="Proteomes" id="UP001165205">
    <property type="component" value="Unassembled WGS sequence"/>
</dbReference>
<evidence type="ECO:0000256" key="5">
    <source>
        <dbReference type="ARBA" id="ARBA00023136"/>
    </source>
</evidence>
<proteinExistence type="predicted"/>
<evidence type="ECO:0000256" key="3">
    <source>
        <dbReference type="ARBA" id="ARBA00022692"/>
    </source>
</evidence>
<dbReference type="PANTHER" id="PTHR43791:SF63">
    <property type="entry name" value="HIGH AFFINITY CYSTEINE TRANSPORTER"/>
    <property type="match status" value="1"/>
</dbReference>
<dbReference type="SUPFAM" id="SSF103473">
    <property type="entry name" value="MFS general substrate transporter"/>
    <property type="match status" value="1"/>
</dbReference>
<comment type="caution">
    <text evidence="6">The sequence shown here is derived from an EMBL/GenBank/DDBJ whole genome shotgun (WGS) entry which is preliminary data.</text>
</comment>
<evidence type="ECO:0000256" key="1">
    <source>
        <dbReference type="ARBA" id="ARBA00004141"/>
    </source>
</evidence>
<sequence>MQLVLLSRSTKLPIDGYSGRSINGYSCAWLAYVSCTDDRLSLSLIMVQTYFCQALDKGTLGFSSIMGIQEDAGLDSDKYNWLGTILYIGVLVGEYPTNFLAQKLPVAKYLAAK</sequence>
<dbReference type="AlphaFoldDB" id="A0AAN5C0G8"/>
<dbReference type="GO" id="GO:0033229">
    <property type="term" value="F:cysteine transmembrane transporter activity"/>
    <property type="evidence" value="ECO:0007669"/>
    <property type="project" value="TreeGrafter"/>
</dbReference>
<reference evidence="6" key="1">
    <citation type="submission" date="2023-04" db="EMBL/GenBank/DDBJ databases">
        <title>Aspergillus oryzae NBRC 4228.</title>
        <authorList>
            <person name="Ichikawa N."/>
            <person name="Sato H."/>
            <person name="Tonouchi N."/>
        </authorList>
    </citation>
    <scope>NUCLEOTIDE SEQUENCE</scope>
    <source>
        <strain evidence="6">NBRC 4228</strain>
    </source>
</reference>
<keyword evidence="3" id="KW-0812">Transmembrane</keyword>
<protein>
    <submittedName>
        <fullName evidence="6">Unnamed protein product</fullName>
    </submittedName>
</protein>
<keyword evidence="2" id="KW-0813">Transport</keyword>
<evidence type="ECO:0000256" key="4">
    <source>
        <dbReference type="ARBA" id="ARBA00022989"/>
    </source>
</evidence>
<keyword evidence="5" id="KW-0472">Membrane</keyword>
<organism evidence="6 7">
    <name type="scientific">Aspergillus oryzae</name>
    <name type="common">Yellow koji mold</name>
    <dbReference type="NCBI Taxonomy" id="5062"/>
    <lineage>
        <taxon>Eukaryota</taxon>
        <taxon>Fungi</taxon>
        <taxon>Dikarya</taxon>
        <taxon>Ascomycota</taxon>
        <taxon>Pezizomycotina</taxon>
        <taxon>Eurotiomycetes</taxon>
        <taxon>Eurotiomycetidae</taxon>
        <taxon>Eurotiales</taxon>
        <taxon>Aspergillaceae</taxon>
        <taxon>Aspergillus</taxon>
        <taxon>Aspergillus subgen. Circumdati</taxon>
    </lineage>
</organism>
<keyword evidence="4" id="KW-1133">Transmembrane helix</keyword>
<accession>A0AAN5C0G8</accession>
<comment type="subcellular location">
    <subcellularLocation>
        <location evidence="1">Membrane</location>
        <topology evidence="1">Multi-pass membrane protein</topology>
    </subcellularLocation>
</comment>
<name>A0AAN5C0G8_ASPOZ</name>
<dbReference type="InterPro" id="IPR036259">
    <property type="entry name" value="MFS_trans_sf"/>
</dbReference>